<proteinExistence type="predicted"/>
<dbReference type="GO" id="GO:0000077">
    <property type="term" value="P:DNA damage checkpoint signaling"/>
    <property type="evidence" value="ECO:0007669"/>
    <property type="project" value="InterPro"/>
</dbReference>
<dbReference type="GeneTree" id="ENSGT00940000170238"/>
<reference evidence="2" key="4">
    <citation type="submission" date="2025-08" db="UniProtKB">
        <authorList>
            <consortium name="Ensembl"/>
        </authorList>
    </citation>
    <scope>IDENTIFICATION</scope>
</reference>
<organism evidence="2 3">
    <name type="scientific">Callorhinchus milii</name>
    <name type="common">Ghost shark</name>
    <dbReference type="NCBI Taxonomy" id="7868"/>
    <lineage>
        <taxon>Eukaryota</taxon>
        <taxon>Metazoa</taxon>
        <taxon>Chordata</taxon>
        <taxon>Craniata</taxon>
        <taxon>Vertebrata</taxon>
        <taxon>Chondrichthyes</taxon>
        <taxon>Holocephali</taxon>
        <taxon>Chimaeriformes</taxon>
        <taxon>Callorhinchidae</taxon>
        <taxon>Callorhinchus</taxon>
    </lineage>
</organism>
<protein>
    <submittedName>
        <fullName evidence="2">Uncharacterized protein</fullName>
    </submittedName>
</protein>
<name>A0A4W3HNN1_CALMI</name>
<feature type="region of interest" description="Disordered" evidence="1">
    <location>
        <begin position="85"/>
        <end position="104"/>
    </location>
</feature>
<reference evidence="3" key="1">
    <citation type="journal article" date="2006" name="Science">
        <title>Ancient noncoding elements conserved in the human genome.</title>
        <authorList>
            <person name="Venkatesh B."/>
            <person name="Kirkness E.F."/>
            <person name="Loh Y.H."/>
            <person name="Halpern A.L."/>
            <person name="Lee A.P."/>
            <person name="Johnson J."/>
            <person name="Dandona N."/>
            <person name="Viswanathan L.D."/>
            <person name="Tay A."/>
            <person name="Venter J.C."/>
            <person name="Strausberg R.L."/>
            <person name="Brenner S."/>
        </authorList>
    </citation>
    <scope>NUCLEOTIDE SEQUENCE [LARGE SCALE GENOMIC DNA]</scope>
</reference>
<dbReference type="STRING" id="7868.ENSCMIP00000018838"/>
<evidence type="ECO:0000313" key="2">
    <source>
        <dbReference type="Ensembl" id="ENSCMIP00000018838.1"/>
    </source>
</evidence>
<dbReference type="PANTHER" id="PTHR28594:SF1">
    <property type="entry name" value="ATR-INTERACTING PROTEIN"/>
    <property type="match status" value="1"/>
</dbReference>
<dbReference type="GO" id="GO:0006281">
    <property type="term" value="P:DNA repair"/>
    <property type="evidence" value="ECO:0007669"/>
    <property type="project" value="TreeGrafter"/>
</dbReference>
<dbReference type="PANTHER" id="PTHR28594">
    <property type="entry name" value="ATR-INTERACTING PROTEIN"/>
    <property type="match status" value="1"/>
</dbReference>
<dbReference type="AlphaFoldDB" id="A0A4W3HNN1"/>
<dbReference type="Ensembl" id="ENSCMIT00000019192.1">
    <property type="protein sequence ID" value="ENSCMIP00000018838.1"/>
    <property type="gene ID" value="ENSCMIG00000008854.1"/>
</dbReference>
<keyword evidence="3" id="KW-1185">Reference proteome</keyword>
<evidence type="ECO:0000256" key="1">
    <source>
        <dbReference type="SAM" id="MobiDB-lite"/>
    </source>
</evidence>
<reference evidence="3" key="2">
    <citation type="journal article" date="2007" name="PLoS Biol.">
        <title>Survey sequencing and comparative analysis of the elephant shark (Callorhinchus milii) genome.</title>
        <authorList>
            <person name="Venkatesh B."/>
            <person name="Kirkness E.F."/>
            <person name="Loh Y.H."/>
            <person name="Halpern A.L."/>
            <person name="Lee A.P."/>
            <person name="Johnson J."/>
            <person name="Dandona N."/>
            <person name="Viswanathan L.D."/>
            <person name="Tay A."/>
            <person name="Venter J.C."/>
            <person name="Strausberg R.L."/>
            <person name="Brenner S."/>
        </authorList>
    </citation>
    <scope>NUCLEOTIDE SEQUENCE [LARGE SCALE GENOMIC DNA]</scope>
</reference>
<dbReference type="Proteomes" id="UP000314986">
    <property type="component" value="Unassembled WGS sequence"/>
</dbReference>
<dbReference type="InterPro" id="IPR033349">
    <property type="entry name" value="ATRIP"/>
</dbReference>
<sequence>MDSRCSVAVRLKCTRSLSHCEFPSTGSGLSHGKVEDPFGFEVLQEQQQELRQKVLELQLRNGEVKVLRDSLRRMESDLDKQKRLHLLSEQERMDAQSQRDRELSRKVQSLQSELEFKEAEMIELQGKLKPCERVSKSTASEAITRCVS</sequence>
<dbReference type="InParanoid" id="A0A4W3HNN1"/>
<evidence type="ECO:0000313" key="3">
    <source>
        <dbReference type="Proteomes" id="UP000314986"/>
    </source>
</evidence>
<accession>A0A4W3HNN1</accession>
<reference evidence="2" key="5">
    <citation type="submission" date="2025-09" db="UniProtKB">
        <authorList>
            <consortium name="Ensembl"/>
        </authorList>
    </citation>
    <scope>IDENTIFICATION</scope>
</reference>
<dbReference type="OMA" id="PCERVSK"/>
<reference evidence="3" key="3">
    <citation type="journal article" date="2014" name="Nature">
        <title>Elephant shark genome provides unique insights into gnathostome evolution.</title>
        <authorList>
            <consortium name="International Elephant Shark Genome Sequencing Consortium"/>
            <person name="Venkatesh B."/>
            <person name="Lee A.P."/>
            <person name="Ravi V."/>
            <person name="Maurya A.K."/>
            <person name="Lian M.M."/>
            <person name="Swann J.B."/>
            <person name="Ohta Y."/>
            <person name="Flajnik M.F."/>
            <person name="Sutoh Y."/>
            <person name="Kasahara M."/>
            <person name="Hoon S."/>
            <person name="Gangu V."/>
            <person name="Roy S.W."/>
            <person name="Irimia M."/>
            <person name="Korzh V."/>
            <person name="Kondrychyn I."/>
            <person name="Lim Z.W."/>
            <person name="Tay B.H."/>
            <person name="Tohari S."/>
            <person name="Kong K.W."/>
            <person name="Ho S."/>
            <person name="Lorente-Galdos B."/>
            <person name="Quilez J."/>
            <person name="Marques-Bonet T."/>
            <person name="Raney B.J."/>
            <person name="Ingham P.W."/>
            <person name="Tay A."/>
            <person name="Hillier L.W."/>
            <person name="Minx P."/>
            <person name="Boehm T."/>
            <person name="Wilson R.K."/>
            <person name="Brenner S."/>
            <person name="Warren W.C."/>
        </authorList>
    </citation>
    <scope>NUCLEOTIDE SEQUENCE [LARGE SCALE GENOMIC DNA]</scope>
</reference>